<keyword evidence="1" id="KW-0472">Membrane</keyword>
<feature type="transmembrane region" description="Helical" evidence="1">
    <location>
        <begin position="75"/>
        <end position="99"/>
    </location>
</feature>
<dbReference type="EMBL" id="JAIXMP010000005">
    <property type="protein sequence ID" value="KAI9272721.1"/>
    <property type="molecule type" value="Genomic_DNA"/>
</dbReference>
<evidence type="ECO:0000313" key="3">
    <source>
        <dbReference type="Proteomes" id="UP001209540"/>
    </source>
</evidence>
<reference evidence="2" key="1">
    <citation type="journal article" date="2022" name="IScience">
        <title>Evolution of zygomycete secretomes and the origins of terrestrial fungal ecologies.</title>
        <authorList>
            <person name="Chang Y."/>
            <person name="Wang Y."/>
            <person name="Mondo S."/>
            <person name="Ahrendt S."/>
            <person name="Andreopoulos W."/>
            <person name="Barry K."/>
            <person name="Beard J."/>
            <person name="Benny G.L."/>
            <person name="Blankenship S."/>
            <person name="Bonito G."/>
            <person name="Cuomo C."/>
            <person name="Desiro A."/>
            <person name="Gervers K.A."/>
            <person name="Hundley H."/>
            <person name="Kuo A."/>
            <person name="LaButti K."/>
            <person name="Lang B.F."/>
            <person name="Lipzen A."/>
            <person name="O'Donnell K."/>
            <person name="Pangilinan J."/>
            <person name="Reynolds N."/>
            <person name="Sandor L."/>
            <person name="Smith M.E."/>
            <person name="Tsang A."/>
            <person name="Grigoriev I.V."/>
            <person name="Stajich J.E."/>
            <person name="Spatafora J.W."/>
        </authorList>
    </citation>
    <scope>NUCLEOTIDE SEQUENCE</scope>
    <source>
        <strain evidence="2">RSA 2281</strain>
    </source>
</reference>
<keyword evidence="1" id="KW-0812">Transmembrane</keyword>
<sequence>MASSIEKANKKYNSFMPSIPGSIIIAILLISMAIYLSKYLKGYRYTGIILGCGITVLGLSLLIVVPEGYGLHTGIFLAIIGPQYTVVFSMTFANISGYIKKPLF</sequence>
<evidence type="ECO:0000256" key="1">
    <source>
        <dbReference type="SAM" id="Phobius"/>
    </source>
</evidence>
<gene>
    <name evidence="2" type="ORF">BDA99DRAFT_533558</name>
</gene>
<evidence type="ECO:0000313" key="2">
    <source>
        <dbReference type="EMBL" id="KAI9272721.1"/>
    </source>
</evidence>
<protein>
    <submittedName>
        <fullName evidence="2">Uncharacterized protein</fullName>
    </submittedName>
</protein>
<organism evidence="2 3">
    <name type="scientific">Phascolomyces articulosus</name>
    <dbReference type="NCBI Taxonomy" id="60185"/>
    <lineage>
        <taxon>Eukaryota</taxon>
        <taxon>Fungi</taxon>
        <taxon>Fungi incertae sedis</taxon>
        <taxon>Mucoromycota</taxon>
        <taxon>Mucoromycotina</taxon>
        <taxon>Mucoromycetes</taxon>
        <taxon>Mucorales</taxon>
        <taxon>Lichtheimiaceae</taxon>
        <taxon>Phascolomyces</taxon>
    </lineage>
</organism>
<reference evidence="2" key="2">
    <citation type="submission" date="2023-02" db="EMBL/GenBank/DDBJ databases">
        <authorList>
            <consortium name="DOE Joint Genome Institute"/>
            <person name="Mondo S.J."/>
            <person name="Chang Y."/>
            <person name="Wang Y."/>
            <person name="Ahrendt S."/>
            <person name="Andreopoulos W."/>
            <person name="Barry K."/>
            <person name="Beard J."/>
            <person name="Benny G.L."/>
            <person name="Blankenship S."/>
            <person name="Bonito G."/>
            <person name="Cuomo C."/>
            <person name="Desiro A."/>
            <person name="Gervers K.A."/>
            <person name="Hundley H."/>
            <person name="Kuo A."/>
            <person name="LaButti K."/>
            <person name="Lang B.F."/>
            <person name="Lipzen A."/>
            <person name="O'Donnell K."/>
            <person name="Pangilinan J."/>
            <person name="Reynolds N."/>
            <person name="Sandor L."/>
            <person name="Smith M.W."/>
            <person name="Tsang A."/>
            <person name="Grigoriev I.V."/>
            <person name="Stajich J.E."/>
            <person name="Spatafora J.W."/>
        </authorList>
    </citation>
    <scope>NUCLEOTIDE SEQUENCE</scope>
    <source>
        <strain evidence="2">RSA 2281</strain>
    </source>
</reference>
<keyword evidence="3" id="KW-1185">Reference proteome</keyword>
<feature type="transmembrane region" description="Helical" evidence="1">
    <location>
        <begin position="48"/>
        <end position="69"/>
    </location>
</feature>
<name>A0AAD5KP22_9FUNG</name>
<feature type="transmembrane region" description="Helical" evidence="1">
    <location>
        <begin position="15"/>
        <end position="36"/>
    </location>
</feature>
<comment type="caution">
    <text evidence="2">The sequence shown here is derived from an EMBL/GenBank/DDBJ whole genome shotgun (WGS) entry which is preliminary data.</text>
</comment>
<accession>A0AAD5KP22</accession>
<dbReference type="AlphaFoldDB" id="A0AAD5KP22"/>
<dbReference type="Proteomes" id="UP001209540">
    <property type="component" value="Unassembled WGS sequence"/>
</dbReference>
<keyword evidence="1" id="KW-1133">Transmembrane helix</keyword>
<proteinExistence type="predicted"/>